<dbReference type="EMBL" id="OD000901">
    <property type="protein sequence ID" value="CAD7399732.1"/>
    <property type="molecule type" value="Genomic_DNA"/>
</dbReference>
<evidence type="ECO:0000256" key="1">
    <source>
        <dbReference type="SAM" id="MobiDB-lite"/>
    </source>
</evidence>
<gene>
    <name evidence="4" type="ORF">TPSB3V08_LOCUS2292</name>
</gene>
<dbReference type="InterPro" id="IPR036259">
    <property type="entry name" value="MFS_trans_sf"/>
</dbReference>
<feature type="transmembrane region" description="Helical" evidence="2">
    <location>
        <begin position="192"/>
        <end position="215"/>
    </location>
</feature>
<accession>A0A7R9GYU4</accession>
<dbReference type="AlphaFoldDB" id="A0A7R9GYU4"/>
<dbReference type="InterPro" id="IPR026704">
    <property type="entry name" value="KATNIP"/>
</dbReference>
<feature type="transmembrane region" description="Helical" evidence="2">
    <location>
        <begin position="137"/>
        <end position="156"/>
    </location>
</feature>
<feature type="domain" description="KATNIP" evidence="3">
    <location>
        <begin position="479"/>
        <end position="632"/>
    </location>
</feature>
<reference evidence="4" key="1">
    <citation type="submission" date="2020-11" db="EMBL/GenBank/DDBJ databases">
        <authorList>
            <person name="Tran Van P."/>
        </authorList>
    </citation>
    <scope>NUCLEOTIDE SEQUENCE</scope>
</reference>
<keyword evidence="2" id="KW-0812">Transmembrane</keyword>
<feature type="region of interest" description="Disordered" evidence="1">
    <location>
        <begin position="377"/>
        <end position="426"/>
    </location>
</feature>
<proteinExistence type="predicted"/>
<sequence>MLLLLQHCSCSSNRKRCSRQHRLMSQTKLKLRTHEGCDSSRSRRFSQPLIGRVVVALQYSISLPMCKLESSAWHFHIPPPDGKPGEEEKVIIVCLIQNALISTTPYVGACVSSFILSASFDMMLSRGVISRLTGFKIINAIGGIGPACAMLGISLAGCDRTWITLLFAFNGICMGANYIAVSTNLIALAPNYAGITYGVTNAVSNLSSILTPWAIGYITQNRTYLVLLMKRRTKRVDCKKSEYNNTNSTSATVTLYEHTLREHTLMLTRSLLESCKHLIQDHSDGVILSEWSQTMLNYFESTLILEESKNGGGARNGESNVRKNRPCSWKLSHGSSPDSDCHHSGNISPSGSVLSSLVPNMYLDDLSREDEVFIPQRGGSARHGRRAGTIEGSRSAGNSPRKTMQSNTVHKPLDFGPTGKLASAGRRNKRDGYDLLEESWSSLSFFERKHKGRLNEISPSPESVEDIVPVIQVADISKNHPSQSKKEDVDFIIPELPSGQRLDINIRSTWGDRHYLGLNGIEVFSRTGEQVPVSKIWADPADINILPEYSKDPRLVGNLLDGVNRTHDDMHLWLAPFTPGSDHYVHIIFQHTVSVAMVRIWNYNKSRIHSFRGARDVEISLDDVVVFRGEIARACGGILGGTEAFGDTILFTTDDAILELISQFDDSFGSIKDELNFNPDNQVDRPITAYNGDERPFTTAGVSKAVCSSTEVLNDSNRLLTGQKLEISLMANWGHPSVIGCTPMYSSPMASLVLTDSSQLIAEGFEKLPDQIMYPYTEPNDLQKHVFSSCLAGLEILGDGGKVILVEPHYLQCSSRSPDIYRLLDGDNVTTDENHMWNAPFASGDIVVLTITFPVVVHFSGVRLWNYNSSSELSYCGVKHMKLHLDDELVSPGPDGMVTVRRAPGNCHFNFGQDVMLANSPGAVEEHLLQVSPRGSGEGDEAFVDEEEYEPPNMPQGFVFQVLILSTWGDPYYVGLNGLELYDDDGDRIRLTENNIGAYPDSVNILEGVSDDVRTPEKLVDGVNDTLDGRHMWLAPILPSQLNRVYIVFDYPVTVSMIKLWNYAKTPNRGVKEFGILVDDLLVYNGVLDKVSITLNSSTTNLPSTKVPHRTVLFTRDKELLQQEHSNQVRHSSYGHDVHLLNNSQRVTSGGSYLSADQSLRPLTSLVPPTRSKSLHNI</sequence>
<keyword evidence="2" id="KW-0472">Membrane</keyword>
<keyword evidence="2" id="KW-1133">Transmembrane helix</keyword>
<dbReference type="Pfam" id="PF14652">
    <property type="entry name" value="DUF4457"/>
    <property type="match status" value="2"/>
</dbReference>
<feature type="domain" description="KATNIP" evidence="3">
    <location>
        <begin position="795"/>
        <end position="1091"/>
    </location>
</feature>
<dbReference type="PANTHER" id="PTHR21534:SF0">
    <property type="entry name" value="KATANIN-INTERACTING PROTEIN"/>
    <property type="match status" value="1"/>
</dbReference>
<evidence type="ECO:0000256" key="2">
    <source>
        <dbReference type="SAM" id="Phobius"/>
    </source>
</evidence>
<feature type="compositionally biased region" description="Polar residues" evidence="1">
    <location>
        <begin position="395"/>
        <end position="409"/>
    </location>
</feature>
<feature type="region of interest" description="Disordered" evidence="1">
    <location>
        <begin position="309"/>
        <end position="347"/>
    </location>
</feature>
<feature type="transmembrane region" description="Helical" evidence="2">
    <location>
        <begin position="162"/>
        <end position="180"/>
    </location>
</feature>
<dbReference type="SUPFAM" id="SSF103473">
    <property type="entry name" value="MFS general substrate transporter"/>
    <property type="match status" value="1"/>
</dbReference>
<dbReference type="InterPro" id="IPR027859">
    <property type="entry name" value="KATNIP_dom"/>
</dbReference>
<protein>
    <recommendedName>
        <fullName evidence="3">KATNIP domain-containing protein</fullName>
    </recommendedName>
</protein>
<feature type="transmembrane region" description="Helical" evidence="2">
    <location>
        <begin position="90"/>
        <end position="116"/>
    </location>
</feature>
<evidence type="ECO:0000259" key="3">
    <source>
        <dbReference type="Pfam" id="PF14652"/>
    </source>
</evidence>
<organism evidence="4">
    <name type="scientific">Timema poppense</name>
    <name type="common">Walking stick</name>
    <dbReference type="NCBI Taxonomy" id="170557"/>
    <lineage>
        <taxon>Eukaryota</taxon>
        <taxon>Metazoa</taxon>
        <taxon>Ecdysozoa</taxon>
        <taxon>Arthropoda</taxon>
        <taxon>Hexapoda</taxon>
        <taxon>Insecta</taxon>
        <taxon>Pterygota</taxon>
        <taxon>Neoptera</taxon>
        <taxon>Polyneoptera</taxon>
        <taxon>Phasmatodea</taxon>
        <taxon>Timematodea</taxon>
        <taxon>Timematoidea</taxon>
        <taxon>Timematidae</taxon>
        <taxon>Timema</taxon>
    </lineage>
</organism>
<dbReference type="PANTHER" id="PTHR21534">
    <property type="entry name" value="KATANIN-INTERACTING PROTEIN"/>
    <property type="match status" value="1"/>
</dbReference>
<name>A0A7R9GYU4_TIMPO</name>
<evidence type="ECO:0000313" key="4">
    <source>
        <dbReference type="EMBL" id="CAD7399732.1"/>
    </source>
</evidence>